<evidence type="ECO:0000256" key="3">
    <source>
        <dbReference type="ARBA" id="ARBA00022553"/>
    </source>
</evidence>
<evidence type="ECO:0000259" key="5">
    <source>
        <dbReference type="PROSITE" id="PS50109"/>
    </source>
</evidence>
<name>A0A7K3NGE8_9BACT</name>
<feature type="domain" description="Response regulatory" evidence="6">
    <location>
        <begin position="511"/>
        <end position="627"/>
    </location>
</feature>
<dbReference type="EC" id="2.7.13.3" evidence="2"/>
<dbReference type="SMART" id="SM00387">
    <property type="entry name" value="HATPase_c"/>
    <property type="match status" value="1"/>
</dbReference>
<dbReference type="InterPro" id="IPR035965">
    <property type="entry name" value="PAS-like_dom_sf"/>
</dbReference>
<evidence type="ECO:0000313" key="8">
    <source>
        <dbReference type="EMBL" id="NDY55264.1"/>
    </source>
</evidence>
<dbReference type="PRINTS" id="PR00344">
    <property type="entry name" value="BCTRLSENSOR"/>
</dbReference>
<keyword evidence="3 4" id="KW-0597">Phosphoprotein</keyword>
<dbReference type="SUPFAM" id="SSF52172">
    <property type="entry name" value="CheY-like"/>
    <property type="match status" value="1"/>
</dbReference>
<comment type="caution">
    <text evidence="8">The sequence shown here is derived from an EMBL/GenBank/DDBJ whole genome shotgun (WGS) entry which is preliminary data.</text>
</comment>
<dbReference type="PANTHER" id="PTHR43065">
    <property type="entry name" value="SENSOR HISTIDINE KINASE"/>
    <property type="match status" value="1"/>
</dbReference>
<dbReference type="InterPro" id="IPR003594">
    <property type="entry name" value="HATPase_dom"/>
</dbReference>
<comment type="catalytic activity">
    <reaction evidence="1">
        <text>ATP + protein L-histidine = ADP + protein N-phospho-L-histidine.</text>
        <dbReference type="EC" id="2.7.13.3"/>
    </reaction>
</comment>
<protein>
    <recommendedName>
        <fullName evidence="2">histidine kinase</fullName>
        <ecNumber evidence="2">2.7.13.3</ecNumber>
    </recommendedName>
</protein>
<evidence type="ECO:0000259" key="6">
    <source>
        <dbReference type="PROSITE" id="PS50110"/>
    </source>
</evidence>
<evidence type="ECO:0000256" key="1">
    <source>
        <dbReference type="ARBA" id="ARBA00000085"/>
    </source>
</evidence>
<dbReference type="SMART" id="SM00448">
    <property type="entry name" value="REC"/>
    <property type="match status" value="1"/>
</dbReference>
<sequence>MTVQFHHFAAQSLTALAVFSADGRLAFANRAFRETVCGKGEGASGRLLDELPLAPEVRQGFAGGLAAVFAQGGPQRFSWEDATADEPRRFVCQITLFPGTGGDGGQAVAEVREAPVDERLKQALKAERLVRRREEHLKKRGRRLFLNVIDELPVFVYMQRRDYTVAYANRKTRNFYGETDGRFCYEVFSGRDTPCPHCPTFRVFETGEPENWQFTDGDGRTFHIYDYPFEDEQGEPLVMELGIDITELKRVERELYQAHKMRAIGVLAGGIAHDLNNNLVPIIFNIDYALNKTADRILAEPLAEALRAAYRAADLVEQVLEYSRQQNVSHSPLRLTPLARESLDLLQASLPASVTLKASCRAAKDCVMAHPAQVQQLLLNLCRNAVQAMPGGGLLAVALDNLTVVSRKKAPHPGLAPGDYVVLRVTDNGRGIEPDKIERIFEPFFTTKMNSGGTGMGLAVVHAIATSCGGGVSVESVPGQGATFTVYLPLCAPAGEQIVAEPRPAKGATGRLLLVDDDAGALSAMSRVLREAGFTVFTADSGEEGLKEYFRARGRYDLVVADLSMPGISGMDMAGKILDHDPAAKVVICTGHVAPDLEAKAEAAGVAGFLMKPMSPGALVERIRGLCPAAVRA</sequence>
<dbReference type="GO" id="GO:0000155">
    <property type="term" value="F:phosphorelay sensor kinase activity"/>
    <property type="evidence" value="ECO:0007669"/>
    <property type="project" value="InterPro"/>
</dbReference>
<dbReference type="InterPro" id="IPR003661">
    <property type="entry name" value="HisK_dim/P_dom"/>
</dbReference>
<dbReference type="PROSITE" id="PS50109">
    <property type="entry name" value="HIS_KIN"/>
    <property type="match status" value="1"/>
</dbReference>
<evidence type="ECO:0000313" key="9">
    <source>
        <dbReference type="Proteomes" id="UP000469724"/>
    </source>
</evidence>
<evidence type="ECO:0000256" key="4">
    <source>
        <dbReference type="PROSITE-ProRule" id="PRU00169"/>
    </source>
</evidence>
<dbReference type="Pfam" id="PF00072">
    <property type="entry name" value="Response_reg"/>
    <property type="match status" value="1"/>
</dbReference>
<dbReference type="SUPFAM" id="SSF47384">
    <property type="entry name" value="Homodimeric domain of signal transducing histidine kinase"/>
    <property type="match status" value="1"/>
</dbReference>
<dbReference type="InterPro" id="IPR013656">
    <property type="entry name" value="PAS_4"/>
</dbReference>
<dbReference type="Gene3D" id="3.30.565.10">
    <property type="entry name" value="Histidine kinase-like ATPase, C-terminal domain"/>
    <property type="match status" value="1"/>
</dbReference>
<evidence type="ECO:0000259" key="7">
    <source>
        <dbReference type="PROSITE" id="PS50113"/>
    </source>
</evidence>
<dbReference type="InterPro" id="IPR036890">
    <property type="entry name" value="HATPase_C_sf"/>
</dbReference>
<feature type="modified residue" description="4-aspartylphosphate" evidence="4">
    <location>
        <position position="562"/>
    </location>
</feature>
<gene>
    <name evidence="8" type="ORF">G3N56_00700</name>
</gene>
<accession>A0A7K3NGE8</accession>
<dbReference type="InterPro" id="IPR000700">
    <property type="entry name" value="PAS-assoc_C"/>
</dbReference>
<dbReference type="EMBL" id="JAAGRQ010000002">
    <property type="protein sequence ID" value="NDY55264.1"/>
    <property type="molecule type" value="Genomic_DNA"/>
</dbReference>
<dbReference type="Proteomes" id="UP000469724">
    <property type="component" value="Unassembled WGS sequence"/>
</dbReference>
<dbReference type="Gene3D" id="3.30.450.20">
    <property type="entry name" value="PAS domain"/>
    <property type="match status" value="2"/>
</dbReference>
<dbReference type="CDD" id="cd00082">
    <property type="entry name" value="HisKA"/>
    <property type="match status" value="1"/>
</dbReference>
<dbReference type="SUPFAM" id="SSF55874">
    <property type="entry name" value="ATPase domain of HSP90 chaperone/DNA topoisomerase II/histidine kinase"/>
    <property type="match status" value="1"/>
</dbReference>
<dbReference type="InterPro" id="IPR036097">
    <property type="entry name" value="HisK_dim/P_sf"/>
</dbReference>
<dbReference type="InterPro" id="IPR001789">
    <property type="entry name" value="Sig_transdc_resp-reg_receiver"/>
</dbReference>
<dbReference type="InterPro" id="IPR004358">
    <property type="entry name" value="Sig_transdc_His_kin-like_C"/>
</dbReference>
<dbReference type="PROSITE" id="PS50113">
    <property type="entry name" value="PAC"/>
    <property type="match status" value="1"/>
</dbReference>
<dbReference type="InterPro" id="IPR011006">
    <property type="entry name" value="CheY-like_superfamily"/>
</dbReference>
<reference evidence="8 9" key="1">
    <citation type="submission" date="2020-02" db="EMBL/GenBank/DDBJ databases">
        <title>Comparative genomics of sulfur disproportionating microorganisms.</title>
        <authorList>
            <person name="Ward L.M."/>
            <person name="Bertran E."/>
            <person name="Johnston D.T."/>
        </authorList>
    </citation>
    <scope>NUCLEOTIDE SEQUENCE [LARGE SCALE GENOMIC DNA]</scope>
    <source>
        <strain evidence="8 9">DSM 3696</strain>
    </source>
</reference>
<feature type="domain" description="Histidine kinase" evidence="5">
    <location>
        <begin position="270"/>
        <end position="492"/>
    </location>
</feature>
<dbReference type="InterPro" id="IPR005467">
    <property type="entry name" value="His_kinase_dom"/>
</dbReference>
<feature type="domain" description="PAC" evidence="7">
    <location>
        <begin position="208"/>
        <end position="257"/>
    </location>
</feature>
<dbReference type="SUPFAM" id="SSF55785">
    <property type="entry name" value="PYP-like sensor domain (PAS domain)"/>
    <property type="match status" value="2"/>
</dbReference>
<evidence type="ECO:0000256" key="2">
    <source>
        <dbReference type="ARBA" id="ARBA00012438"/>
    </source>
</evidence>
<proteinExistence type="predicted"/>
<dbReference type="Pfam" id="PF02518">
    <property type="entry name" value="HATPase_c"/>
    <property type="match status" value="1"/>
</dbReference>
<dbReference type="PROSITE" id="PS50110">
    <property type="entry name" value="RESPONSE_REGULATORY"/>
    <property type="match status" value="1"/>
</dbReference>
<organism evidence="8 9">
    <name type="scientific">Desulfolutivibrio sulfodismutans</name>
    <dbReference type="NCBI Taxonomy" id="63561"/>
    <lineage>
        <taxon>Bacteria</taxon>
        <taxon>Pseudomonadati</taxon>
        <taxon>Thermodesulfobacteriota</taxon>
        <taxon>Desulfovibrionia</taxon>
        <taxon>Desulfovibrionales</taxon>
        <taxon>Desulfovibrionaceae</taxon>
        <taxon>Desulfolutivibrio</taxon>
    </lineage>
</organism>
<dbReference type="CDD" id="cd00156">
    <property type="entry name" value="REC"/>
    <property type="match status" value="1"/>
</dbReference>
<dbReference type="Pfam" id="PF08448">
    <property type="entry name" value="PAS_4"/>
    <property type="match status" value="2"/>
</dbReference>
<dbReference type="PANTHER" id="PTHR43065:SF42">
    <property type="entry name" value="TWO-COMPONENT SENSOR PPRA"/>
    <property type="match status" value="1"/>
</dbReference>
<dbReference type="Gene3D" id="3.40.50.2300">
    <property type="match status" value="1"/>
</dbReference>
<dbReference type="Gene3D" id="1.10.287.130">
    <property type="match status" value="1"/>
</dbReference>
<keyword evidence="9" id="KW-1185">Reference proteome</keyword>
<dbReference type="AlphaFoldDB" id="A0A7K3NGE8"/>
<dbReference type="RefSeq" id="WP_163300316.1">
    <property type="nucleotide sequence ID" value="NZ_JAAGRQ010000002.1"/>
</dbReference>